<dbReference type="PROSITE" id="PS50878">
    <property type="entry name" value="RT_POL"/>
    <property type="match status" value="1"/>
</dbReference>
<feature type="domain" description="Reverse transcriptase" evidence="1">
    <location>
        <begin position="1"/>
        <end position="216"/>
    </location>
</feature>
<accession>A0A6G5A918</accession>
<dbReference type="OrthoDB" id="6509234at2759"/>
<reference evidence="2" key="1">
    <citation type="submission" date="2020-03" db="EMBL/GenBank/DDBJ databases">
        <title>A transcriptome and proteome of the tick Rhipicephalus microplus shaped by the genetic composition of its hosts and developmental stage.</title>
        <authorList>
            <person name="Garcia G.R."/>
            <person name="Ribeiro J.M.C."/>
            <person name="Maruyama S.R."/>
            <person name="Gardinasse L.G."/>
            <person name="Nelson K."/>
            <person name="Ferreira B.R."/>
            <person name="Andrade T.G."/>
            <person name="Santos I.K.F.M."/>
        </authorList>
    </citation>
    <scope>NUCLEOTIDE SEQUENCE</scope>
    <source>
        <strain evidence="2">NSGR</strain>
        <tissue evidence="2">Salivary glands</tissue>
    </source>
</reference>
<dbReference type="Pfam" id="PF00078">
    <property type="entry name" value="RVT_1"/>
    <property type="match status" value="1"/>
</dbReference>
<sequence length="286" mass="31566">MIGFRANLSTQDVMIQLKHDVVDPGHGTGTKAVLGLDLNKAFDNVSHEAILNNLSEIGPGVRTFRYIRSFLEGRTAEISIGDIKSDSFALGGKGTPQGSVLSPFLFNIALIKIPPRLEEIPGLKHTFYADDITLWVTRGSDAHLEETLQQAVNIVEELAGEAGLACSQPKSELFVVRDKPRGLHARHYIPPPPLEVKVGGRPVAEAQTIRILGLYLQTNKKNRVALEKLKTTVNATVRLIRRIANRKSGVKEKELCKLVQAFVLSRITYATPYMKLDAAEKVRSRL</sequence>
<organism evidence="2">
    <name type="scientific">Rhipicephalus microplus</name>
    <name type="common">Cattle tick</name>
    <name type="synonym">Boophilus microplus</name>
    <dbReference type="NCBI Taxonomy" id="6941"/>
    <lineage>
        <taxon>Eukaryota</taxon>
        <taxon>Metazoa</taxon>
        <taxon>Ecdysozoa</taxon>
        <taxon>Arthropoda</taxon>
        <taxon>Chelicerata</taxon>
        <taxon>Arachnida</taxon>
        <taxon>Acari</taxon>
        <taxon>Parasitiformes</taxon>
        <taxon>Ixodida</taxon>
        <taxon>Ixodoidea</taxon>
        <taxon>Ixodidae</taxon>
        <taxon>Rhipicephalinae</taxon>
        <taxon>Rhipicephalus</taxon>
        <taxon>Boophilus</taxon>
    </lineage>
</organism>
<dbReference type="InterPro" id="IPR043502">
    <property type="entry name" value="DNA/RNA_pol_sf"/>
</dbReference>
<dbReference type="AlphaFoldDB" id="A0A6G5A918"/>
<protein>
    <submittedName>
        <fullName evidence="2">Putative tick transposon</fullName>
    </submittedName>
</protein>
<name>A0A6G5A918_RHIMP</name>
<proteinExistence type="predicted"/>
<evidence type="ECO:0000259" key="1">
    <source>
        <dbReference type="PROSITE" id="PS50878"/>
    </source>
</evidence>
<dbReference type="GO" id="GO:0071897">
    <property type="term" value="P:DNA biosynthetic process"/>
    <property type="evidence" value="ECO:0007669"/>
    <property type="project" value="UniProtKB-ARBA"/>
</dbReference>
<dbReference type="InterPro" id="IPR000477">
    <property type="entry name" value="RT_dom"/>
</dbReference>
<dbReference type="EMBL" id="GIKN01005219">
    <property type="protein sequence ID" value="NIE47492.1"/>
    <property type="molecule type" value="Transcribed_RNA"/>
</dbReference>
<dbReference type="VEuPathDB" id="VectorBase:LOC119168258"/>
<evidence type="ECO:0000313" key="2">
    <source>
        <dbReference type="EMBL" id="NIE47492.1"/>
    </source>
</evidence>
<dbReference type="PANTHER" id="PTHR33332">
    <property type="entry name" value="REVERSE TRANSCRIPTASE DOMAIN-CONTAINING PROTEIN"/>
    <property type="match status" value="1"/>
</dbReference>
<dbReference type="SUPFAM" id="SSF56672">
    <property type="entry name" value="DNA/RNA polymerases"/>
    <property type="match status" value="1"/>
</dbReference>